<keyword evidence="2" id="KW-1185">Reference proteome</keyword>
<dbReference type="AlphaFoldDB" id="A0A8J4BU64"/>
<evidence type="ECO:0000313" key="2">
    <source>
        <dbReference type="Proteomes" id="UP000747110"/>
    </source>
</evidence>
<name>A0A8J4BU64_9CHLO</name>
<accession>A0A8J4BU64</accession>
<dbReference type="Proteomes" id="UP000747110">
    <property type="component" value="Unassembled WGS sequence"/>
</dbReference>
<proteinExistence type="predicted"/>
<organism evidence="1 2">
    <name type="scientific">Volvox reticuliferus</name>
    <dbReference type="NCBI Taxonomy" id="1737510"/>
    <lineage>
        <taxon>Eukaryota</taxon>
        <taxon>Viridiplantae</taxon>
        <taxon>Chlorophyta</taxon>
        <taxon>core chlorophytes</taxon>
        <taxon>Chlorophyceae</taxon>
        <taxon>CS clade</taxon>
        <taxon>Chlamydomonadales</taxon>
        <taxon>Volvocaceae</taxon>
        <taxon>Volvox</taxon>
    </lineage>
</organism>
<sequence length="161" mass="17798">NTFSWHEAVRFELTSTGSRKINNAPPRFARFVELPLTDPATLPLNVVFVMETTKDALDSSRNAIAPPAPAALFSRKRELPISMAAWVSSSHRSCAFREIAPPSATPAVLREKDESMTVILTVWRGKAQLGLMAPEAHTGSACMWIDTQTDWGRLDKTGIQY</sequence>
<comment type="caution">
    <text evidence="1">The sequence shown here is derived from an EMBL/GenBank/DDBJ whole genome shotgun (WGS) entry which is preliminary data.</text>
</comment>
<protein>
    <submittedName>
        <fullName evidence="1">Uncharacterized protein</fullName>
    </submittedName>
</protein>
<feature type="non-terminal residue" evidence="1">
    <location>
        <position position="161"/>
    </location>
</feature>
<evidence type="ECO:0000313" key="1">
    <source>
        <dbReference type="EMBL" id="GIL69550.1"/>
    </source>
</evidence>
<dbReference type="EMBL" id="BNCP01000001">
    <property type="protein sequence ID" value="GIL69550.1"/>
    <property type="molecule type" value="Genomic_DNA"/>
</dbReference>
<reference evidence="1" key="1">
    <citation type="journal article" date="2021" name="Proc. Natl. Acad. Sci. U.S.A.">
        <title>Three genomes in the algal genus Volvox reveal the fate of a haploid sex-determining region after a transition to homothallism.</title>
        <authorList>
            <person name="Yamamoto K."/>
            <person name="Hamaji T."/>
            <person name="Kawai-Toyooka H."/>
            <person name="Matsuzaki R."/>
            <person name="Takahashi F."/>
            <person name="Nishimura Y."/>
            <person name="Kawachi M."/>
            <person name="Noguchi H."/>
            <person name="Minakuchi Y."/>
            <person name="Umen J.G."/>
            <person name="Toyoda A."/>
            <person name="Nozaki H."/>
        </authorList>
    </citation>
    <scope>NUCLEOTIDE SEQUENCE</scope>
    <source>
        <strain evidence="1">NIES-3786</strain>
    </source>
</reference>
<gene>
    <name evidence="1" type="ORF">Vretifemale_480</name>
</gene>
<feature type="non-terminal residue" evidence="1">
    <location>
        <position position="1"/>
    </location>
</feature>